<dbReference type="InterPro" id="IPR027417">
    <property type="entry name" value="P-loop_NTPase"/>
</dbReference>
<dbReference type="Gene3D" id="3.40.50.300">
    <property type="entry name" value="P-loop containing nucleotide triphosphate hydrolases"/>
    <property type="match status" value="1"/>
</dbReference>
<dbReference type="Proteomes" id="UP001236507">
    <property type="component" value="Unassembled WGS sequence"/>
</dbReference>
<comment type="caution">
    <text evidence="2">The sequence shown here is derived from an EMBL/GenBank/DDBJ whole genome shotgun (WGS) entry which is preliminary data.</text>
</comment>
<dbReference type="CDD" id="cd02042">
    <property type="entry name" value="ParAB_family"/>
    <property type="match status" value="1"/>
</dbReference>
<dbReference type="InterPro" id="IPR025669">
    <property type="entry name" value="AAA_dom"/>
</dbReference>
<organism evidence="2 3">
    <name type="scientific">Flectobacillus roseus</name>
    <dbReference type="NCBI Taxonomy" id="502259"/>
    <lineage>
        <taxon>Bacteria</taxon>
        <taxon>Pseudomonadati</taxon>
        <taxon>Bacteroidota</taxon>
        <taxon>Cytophagia</taxon>
        <taxon>Cytophagales</taxon>
        <taxon>Flectobacillaceae</taxon>
        <taxon>Flectobacillus</taxon>
    </lineage>
</organism>
<dbReference type="EMBL" id="JASHIF010000023">
    <property type="protein sequence ID" value="MDI9861860.1"/>
    <property type="molecule type" value="Genomic_DNA"/>
</dbReference>
<sequence>MISQELVLKFLRHNPALSVSTVEKESALAKGTLTKAITGERNLNERHLAALLPVLTKYGYSPNLYQNARVISIINHKGGVGKTTTTGSLGEALARKGFNVLLIDMDPQGNLSQILGIDTPEKQVVDALLKADELPVMNIAPNLDLSPSDIDLAKAEIELIISLGGVSRLKNKLVPLMEQYDYILIDCPPSLNALTSSALIASKSCLITLQPEISAVKGLNTLLDRISEVRTSWNPAIEIDGIVFTMVKKNSVHDGVKEHVRESMSQFRVFRTEIKHLVDFQKAQIEQSTISKFAENSEAAKLYREFSEEFIQYLQVVK</sequence>
<dbReference type="InterPro" id="IPR050678">
    <property type="entry name" value="DNA_Partitioning_ATPase"/>
</dbReference>
<evidence type="ECO:0000313" key="3">
    <source>
        <dbReference type="Proteomes" id="UP001236507"/>
    </source>
</evidence>
<protein>
    <submittedName>
        <fullName evidence="2">AAA family ATPase</fullName>
    </submittedName>
</protein>
<evidence type="ECO:0000313" key="2">
    <source>
        <dbReference type="EMBL" id="MDI9861860.1"/>
    </source>
</evidence>
<accession>A0ABT6YE39</accession>
<feature type="domain" description="AAA" evidence="1">
    <location>
        <begin position="69"/>
        <end position="239"/>
    </location>
</feature>
<reference evidence="2 3" key="1">
    <citation type="submission" date="2023-05" db="EMBL/GenBank/DDBJ databases">
        <title>Novel species of genus Flectobacillus isolated from stream in China.</title>
        <authorList>
            <person name="Lu H."/>
        </authorList>
    </citation>
    <scope>NUCLEOTIDE SEQUENCE [LARGE SCALE GENOMIC DNA]</scope>
    <source>
        <strain evidence="2 3">KCTC 42575</strain>
    </source>
</reference>
<dbReference type="PANTHER" id="PTHR13696">
    <property type="entry name" value="P-LOOP CONTAINING NUCLEOSIDE TRIPHOSPHATE HYDROLASE"/>
    <property type="match status" value="1"/>
</dbReference>
<dbReference type="SUPFAM" id="SSF52540">
    <property type="entry name" value="P-loop containing nucleoside triphosphate hydrolases"/>
    <property type="match status" value="1"/>
</dbReference>
<dbReference type="Pfam" id="PF13614">
    <property type="entry name" value="AAA_31"/>
    <property type="match status" value="1"/>
</dbReference>
<proteinExistence type="predicted"/>
<name>A0ABT6YE39_9BACT</name>
<evidence type="ECO:0000259" key="1">
    <source>
        <dbReference type="Pfam" id="PF13614"/>
    </source>
</evidence>
<keyword evidence="3" id="KW-1185">Reference proteome</keyword>
<gene>
    <name evidence="2" type="ORF">QM524_21745</name>
</gene>
<dbReference type="RefSeq" id="WP_095168120.1">
    <property type="nucleotide sequence ID" value="NZ_JASHIF010000023.1"/>
</dbReference>
<dbReference type="PANTHER" id="PTHR13696:SF99">
    <property type="entry name" value="COBYRINIC ACID AC-DIAMIDE SYNTHASE"/>
    <property type="match status" value="1"/>
</dbReference>